<evidence type="ECO:0000259" key="20">
    <source>
        <dbReference type="Pfam" id="PF09029"/>
    </source>
</evidence>
<dbReference type="InterPro" id="IPR015424">
    <property type="entry name" value="PyrdxlP-dep_Trfase"/>
</dbReference>
<dbReference type="GO" id="GO:1902117">
    <property type="term" value="P:positive regulation of organelle assembly"/>
    <property type="evidence" value="ECO:0007669"/>
    <property type="project" value="EnsemblFungi"/>
</dbReference>
<dbReference type="PANTHER" id="PTHR13693">
    <property type="entry name" value="CLASS II AMINOTRANSFERASE/8-AMINO-7-OXONONANOATE SYNTHASE"/>
    <property type="match status" value="1"/>
</dbReference>
<dbReference type="InterPro" id="IPR010961">
    <property type="entry name" value="4pyrrol_synth_NH2levulA_synth"/>
</dbReference>
<comment type="catalytic activity">
    <reaction evidence="15 17">
        <text>succinyl-CoA + glycine + H(+) = 5-aminolevulinate + CO2 + CoA</text>
        <dbReference type="Rhea" id="RHEA:12921"/>
        <dbReference type="ChEBI" id="CHEBI:15378"/>
        <dbReference type="ChEBI" id="CHEBI:16526"/>
        <dbReference type="ChEBI" id="CHEBI:57287"/>
        <dbReference type="ChEBI" id="CHEBI:57292"/>
        <dbReference type="ChEBI" id="CHEBI:57305"/>
        <dbReference type="ChEBI" id="CHEBI:356416"/>
        <dbReference type="EC" id="2.3.1.37"/>
    </reaction>
</comment>
<dbReference type="Pfam" id="PF09029">
    <property type="entry name" value="Preseq_ALAS"/>
    <property type="match status" value="1"/>
</dbReference>
<keyword evidence="7 17" id="KW-0808">Transferase</keyword>
<keyword evidence="10" id="KW-0809">Transit peptide</keyword>
<evidence type="ECO:0000256" key="15">
    <source>
        <dbReference type="ARBA" id="ARBA00047654"/>
    </source>
</evidence>
<dbReference type="EMBL" id="MCGO01000014">
    <property type="protein sequence ID" value="ORY47314.1"/>
    <property type="molecule type" value="Genomic_DNA"/>
</dbReference>
<keyword evidence="9 16" id="KW-0663">Pyridoxal phosphate</keyword>
<keyword evidence="13" id="KW-0472">Membrane</keyword>
<keyword evidence="22" id="KW-1185">Reference proteome</keyword>
<evidence type="ECO:0000256" key="1">
    <source>
        <dbReference type="ARBA" id="ARBA00001933"/>
    </source>
</evidence>
<evidence type="ECO:0000259" key="19">
    <source>
        <dbReference type="Pfam" id="PF00155"/>
    </source>
</evidence>
<evidence type="ECO:0000256" key="11">
    <source>
        <dbReference type="ARBA" id="ARBA00023128"/>
    </source>
</evidence>
<evidence type="ECO:0000313" key="21">
    <source>
        <dbReference type="EMBL" id="ORY47314.1"/>
    </source>
</evidence>
<evidence type="ECO:0000256" key="16">
    <source>
        <dbReference type="RuleBase" id="RU003693"/>
    </source>
</evidence>
<dbReference type="SUPFAM" id="SSF53383">
    <property type="entry name" value="PLP-dependent transferases"/>
    <property type="match status" value="1"/>
</dbReference>
<dbReference type="CDD" id="cd06454">
    <property type="entry name" value="KBL_like"/>
    <property type="match status" value="1"/>
</dbReference>
<sequence>MEHLVSGVTRACPFLARTPVSALRQMSTAGQSQLFKAATECPVFGRALASMPQAYSNASPSVVSPKKKAPEPATTPIVTDPSSSIPGGFQYDAFFKDLLEKKHKDKSYRYFNNINRLAQLYPMAHTGTGEHVTVWCSNDYLGMSKHPEVMETMKAAIEKYGAGAGGTRNIAGNAQLHLSLESELASLHKKEAALVFSSCFVANDATLSTLASKMPGCVFFSDASNHASMIQGIRNSRAKKHVFKHNNLQALEEQLQMYDLATPKIIAFESVYSMSGNIGHIKEIAALAKKYNAITFLDEVHAVGMYGETGAGVAEYINAMDDIDIITGTLAKAYGVVGGYIAASASLVDMIRSYAPGFIFTTSLPPTVAAGALTAVRHLKKSPVERAGQQLHTRMLKNTLADLGIPVVPNPSHIVPILVGDAETAKSVSDELLHRFKIYVQSINYPTVAVGEERLRVTPTPGHGPELMDGLVGALQTIWTERGLKKEADWAAEGGKAGVGIGQDVDQLVRAEDLKEMVDRAYPYALDTLAGKR</sequence>
<name>A0A1Y2CKD0_9FUNG</name>
<dbReference type="EC" id="2.3.1.37" evidence="17"/>
<keyword evidence="12 17" id="KW-0350">Heme biosynthesis</keyword>
<evidence type="ECO:0000256" key="3">
    <source>
        <dbReference type="ARBA" id="ARBA00004170"/>
    </source>
</evidence>
<keyword evidence="14 17" id="KW-0012">Acyltransferase</keyword>
<evidence type="ECO:0000256" key="9">
    <source>
        <dbReference type="ARBA" id="ARBA00022898"/>
    </source>
</evidence>
<dbReference type="PROSITE" id="PS00599">
    <property type="entry name" value="AA_TRANSFER_CLASS_2"/>
    <property type="match status" value="1"/>
</dbReference>
<dbReference type="GO" id="GO:0006782">
    <property type="term" value="P:protoporphyrinogen IX biosynthetic process"/>
    <property type="evidence" value="ECO:0007669"/>
    <property type="project" value="UniProtKB-UniRule"/>
</dbReference>
<dbReference type="GO" id="GO:0005743">
    <property type="term" value="C:mitochondrial inner membrane"/>
    <property type="evidence" value="ECO:0007669"/>
    <property type="project" value="UniProtKB-SubCell"/>
</dbReference>
<comment type="subcellular location">
    <subcellularLocation>
        <location evidence="3">Membrane</location>
        <topology evidence="3">Peripheral membrane protein</topology>
    </subcellularLocation>
    <subcellularLocation>
        <location evidence="4">Mitochondrion inner membrane</location>
    </subcellularLocation>
    <subcellularLocation>
        <location evidence="17">Mitochondrion matrix</location>
    </subcellularLocation>
</comment>
<proteinExistence type="inferred from homology"/>
<evidence type="ECO:0000256" key="7">
    <source>
        <dbReference type="ARBA" id="ARBA00022679"/>
    </source>
</evidence>
<protein>
    <recommendedName>
        <fullName evidence="17">5-aminolevulinate synthase</fullName>
        <ecNumber evidence="17">2.3.1.37</ecNumber>
    </recommendedName>
    <alternativeName>
        <fullName evidence="17">5-aminolevulinic acid synthase</fullName>
    </alternativeName>
    <alternativeName>
        <fullName evidence="17">Delta-ALA synthase</fullName>
    </alternativeName>
    <alternativeName>
        <fullName evidence="17">Delta-aminolevulinate synthase</fullName>
    </alternativeName>
</protein>
<dbReference type="InterPro" id="IPR001917">
    <property type="entry name" value="Aminotrans_II_pyridoxalP_BS"/>
</dbReference>
<dbReference type="InterPro" id="IPR050087">
    <property type="entry name" value="AON_synthase_class-II"/>
</dbReference>
<dbReference type="STRING" id="329046.A0A1Y2CKD0"/>
<dbReference type="InterPro" id="IPR015421">
    <property type="entry name" value="PyrdxlP-dep_Trfase_major"/>
</dbReference>
<evidence type="ECO:0000313" key="22">
    <source>
        <dbReference type="Proteomes" id="UP000193642"/>
    </source>
</evidence>
<dbReference type="Gene3D" id="3.40.640.10">
    <property type="entry name" value="Type I PLP-dependent aspartate aminotransferase-like (Major domain)"/>
    <property type="match status" value="1"/>
</dbReference>
<keyword evidence="11 17" id="KW-0496">Mitochondrion</keyword>
<evidence type="ECO:0000256" key="17">
    <source>
        <dbReference type="RuleBase" id="RU910713"/>
    </source>
</evidence>
<dbReference type="Pfam" id="PF00155">
    <property type="entry name" value="Aminotran_1_2"/>
    <property type="match status" value="1"/>
</dbReference>
<evidence type="ECO:0000256" key="10">
    <source>
        <dbReference type="ARBA" id="ARBA00022946"/>
    </source>
</evidence>
<comment type="similarity">
    <text evidence="6 16">Belongs to the class-II pyridoxal-phosphate-dependent aminotransferase family.</text>
</comment>
<reference evidence="21 22" key="1">
    <citation type="submission" date="2016-07" db="EMBL/GenBank/DDBJ databases">
        <title>Pervasive Adenine N6-methylation of Active Genes in Fungi.</title>
        <authorList>
            <consortium name="DOE Joint Genome Institute"/>
            <person name="Mondo S.J."/>
            <person name="Dannebaum R.O."/>
            <person name="Kuo R.C."/>
            <person name="Labutti K."/>
            <person name="Haridas S."/>
            <person name="Kuo A."/>
            <person name="Salamov A."/>
            <person name="Ahrendt S.R."/>
            <person name="Lipzen A."/>
            <person name="Sullivan W."/>
            <person name="Andreopoulos W.B."/>
            <person name="Clum A."/>
            <person name="Lindquist E."/>
            <person name="Daum C."/>
            <person name="Ramamoorthy G.K."/>
            <person name="Gryganskyi A."/>
            <person name="Culley D."/>
            <person name="Magnuson J.K."/>
            <person name="James T.Y."/>
            <person name="O'Malley M.A."/>
            <person name="Stajich J.E."/>
            <person name="Spatafora J.W."/>
            <person name="Visel A."/>
            <person name="Grigoriev I.V."/>
        </authorList>
    </citation>
    <scope>NUCLEOTIDE SEQUENCE [LARGE SCALE GENOMIC DNA]</scope>
    <source>
        <strain evidence="21 22">JEL800</strain>
    </source>
</reference>
<dbReference type="FunFam" id="3.40.640.10:FF:000006">
    <property type="entry name" value="5-aminolevulinate synthase, mitochondrial"/>
    <property type="match status" value="1"/>
</dbReference>
<evidence type="ECO:0000256" key="2">
    <source>
        <dbReference type="ARBA" id="ARBA00003076"/>
    </source>
</evidence>
<evidence type="ECO:0000256" key="18">
    <source>
        <dbReference type="SAM" id="MobiDB-lite"/>
    </source>
</evidence>
<feature type="domain" description="Aminotransferase class I/classII large" evidence="19">
    <location>
        <begin position="131"/>
        <end position="475"/>
    </location>
</feature>
<comment type="caution">
    <text evidence="21">The sequence shown here is derived from an EMBL/GenBank/DDBJ whole genome shotgun (WGS) entry which is preliminary data.</text>
</comment>
<comment type="function">
    <text evidence="2">Catalyzes the synthesis of 5-aminolevulinate (ALA) from succinyl-CoA and glycine, the first and rate-limiting step in heme biosynthesis.</text>
</comment>
<dbReference type="PANTHER" id="PTHR13693:SF102">
    <property type="entry name" value="2-AMINO-3-KETOBUTYRATE COENZYME A LIGASE, MITOCHONDRIAL"/>
    <property type="match status" value="1"/>
</dbReference>
<evidence type="ECO:0000256" key="4">
    <source>
        <dbReference type="ARBA" id="ARBA00004273"/>
    </source>
</evidence>
<comment type="pathway">
    <text evidence="5 17">Porphyrin-containing compound metabolism; protoporphyrin-IX biosynthesis; 5-aminolevulinate from glycine: step 1/1.</text>
</comment>
<dbReference type="Gene3D" id="3.90.1150.10">
    <property type="entry name" value="Aspartate Aminotransferase, domain 1"/>
    <property type="match status" value="1"/>
</dbReference>
<evidence type="ECO:0000256" key="14">
    <source>
        <dbReference type="ARBA" id="ARBA00023315"/>
    </source>
</evidence>
<comment type="cofactor">
    <cofactor evidence="1 16">
        <name>pyridoxal 5'-phosphate</name>
        <dbReference type="ChEBI" id="CHEBI:597326"/>
    </cofactor>
</comment>
<organism evidence="21 22">
    <name type="scientific">Rhizoclosmatium globosum</name>
    <dbReference type="NCBI Taxonomy" id="329046"/>
    <lineage>
        <taxon>Eukaryota</taxon>
        <taxon>Fungi</taxon>
        <taxon>Fungi incertae sedis</taxon>
        <taxon>Chytridiomycota</taxon>
        <taxon>Chytridiomycota incertae sedis</taxon>
        <taxon>Chytridiomycetes</taxon>
        <taxon>Chytridiales</taxon>
        <taxon>Chytriomycetaceae</taxon>
        <taxon>Rhizoclosmatium</taxon>
    </lineage>
</organism>
<dbReference type="GO" id="GO:0005759">
    <property type="term" value="C:mitochondrial matrix"/>
    <property type="evidence" value="ECO:0007669"/>
    <property type="project" value="UniProtKB-SubCell"/>
</dbReference>
<evidence type="ECO:0000256" key="8">
    <source>
        <dbReference type="ARBA" id="ARBA00022792"/>
    </source>
</evidence>
<feature type="domain" description="5-aminolevulinate synthase presequence" evidence="20">
    <location>
        <begin position="8"/>
        <end position="78"/>
    </location>
</feature>
<evidence type="ECO:0000256" key="5">
    <source>
        <dbReference type="ARBA" id="ARBA00005029"/>
    </source>
</evidence>
<dbReference type="InterPro" id="IPR015118">
    <property type="entry name" value="5aminolev_synth_preseq"/>
</dbReference>
<feature type="region of interest" description="Disordered" evidence="18">
    <location>
        <begin position="58"/>
        <end position="81"/>
    </location>
</feature>
<evidence type="ECO:0000256" key="12">
    <source>
        <dbReference type="ARBA" id="ARBA00023133"/>
    </source>
</evidence>
<dbReference type="Proteomes" id="UP000193642">
    <property type="component" value="Unassembled WGS sequence"/>
</dbReference>
<dbReference type="GO" id="GO:0003870">
    <property type="term" value="F:5-aminolevulinate synthase activity"/>
    <property type="evidence" value="ECO:0007669"/>
    <property type="project" value="UniProtKB-EC"/>
</dbReference>
<dbReference type="UniPathway" id="UPA00251">
    <property type="reaction ID" value="UER00375"/>
</dbReference>
<dbReference type="OrthoDB" id="10263824at2759"/>
<evidence type="ECO:0000256" key="13">
    <source>
        <dbReference type="ARBA" id="ARBA00023136"/>
    </source>
</evidence>
<dbReference type="AlphaFoldDB" id="A0A1Y2CKD0"/>
<keyword evidence="8" id="KW-0999">Mitochondrion inner membrane</keyword>
<evidence type="ECO:0000256" key="6">
    <source>
        <dbReference type="ARBA" id="ARBA00008392"/>
    </source>
</evidence>
<gene>
    <name evidence="21" type="ORF">BCR33DRAFT_658317</name>
</gene>
<dbReference type="NCBIfam" id="TIGR01821">
    <property type="entry name" value="5aminolev_synth"/>
    <property type="match status" value="1"/>
</dbReference>
<dbReference type="GO" id="GO:0030170">
    <property type="term" value="F:pyridoxal phosphate binding"/>
    <property type="evidence" value="ECO:0007669"/>
    <property type="project" value="UniProtKB-UniRule"/>
</dbReference>
<dbReference type="InterPro" id="IPR004839">
    <property type="entry name" value="Aminotransferase_I/II_large"/>
</dbReference>
<dbReference type="InterPro" id="IPR015422">
    <property type="entry name" value="PyrdxlP-dep_Trfase_small"/>
</dbReference>
<accession>A0A1Y2CKD0</accession>